<evidence type="ECO:0000313" key="2">
    <source>
        <dbReference type="Proteomes" id="UP000000724"/>
    </source>
</evidence>
<reference evidence="1 2" key="1">
    <citation type="journal article" date="2008" name="Nat. Biotechnol.">
        <title>Genome sequencing and analysis of the filamentous fungus Penicillium chrysogenum.</title>
        <authorList>
            <person name="van den Berg M.A."/>
            <person name="Albang R."/>
            <person name="Albermann K."/>
            <person name="Badger J.H."/>
            <person name="Daran J.-M."/>
            <person name="Driessen A.J.M."/>
            <person name="Garcia-Estrada C."/>
            <person name="Fedorova N.D."/>
            <person name="Harris D.M."/>
            <person name="Heijne W.H.M."/>
            <person name="Joardar V.S."/>
            <person name="Kiel J.A.K.W."/>
            <person name="Kovalchuk A."/>
            <person name="Martin J.F."/>
            <person name="Nierman W.C."/>
            <person name="Nijland J.G."/>
            <person name="Pronk J.T."/>
            <person name="Roubos J.A."/>
            <person name="van der Klei I.J."/>
            <person name="van Peij N.N.M.E."/>
            <person name="Veenhuis M."/>
            <person name="von Doehren H."/>
            <person name="Wagner C."/>
            <person name="Wortman J.R."/>
            <person name="Bovenberg R.A.L."/>
        </authorList>
    </citation>
    <scope>NUCLEOTIDE SEQUENCE [LARGE SCALE GENOMIC DNA]</scope>
    <source>
        <strain evidence="2">ATCC 28089 / DSM 1075 / NRRL 1951 / Wisconsin 54-1255</strain>
    </source>
</reference>
<organism evidence="1 2">
    <name type="scientific">Penicillium rubens (strain ATCC 28089 / DSM 1075 / NRRL 1951 / Wisconsin 54-1255)</name>
    <name type="common">Penicillium chrysogenum</name>
    <dbReference type="NCBI Taxonomy" id="500485"/>
    <lineage>
        <taxon>Eukaryota</taxon>
        <taxon>Fungi</taxon>
        <taxon>Dikarya</taxon>
        <taxon>Ascomycota</taxon>
        <taxon>Pezizomycotina</taxon>
        <taxon>Eurotiomycetes</taxon>
        <taxon>Eurotiomycetidae</taxon>
        <taxon>Eurotiales</taxon>
        <taxon>Aspergillaceae</taxon>
        <taxon>Penicillium</taxon>
        <taxon>Penicillium chrysogenum species complex</taxon>
    </lineage>
</organism>
<keyword evidence="2" id="KW-1185">Reference proteome</keyword>
<dbReference type="AlphaFoldDB" id="B6H4U7"/>
<accession>B6H4U7</accession>
<dbReference type="OrthoDB" id="10404932at2759"/>
<dbReference type="EMBL" id="AM920428">
    <property type="protein sequence ID" value="CAP92213.1"/>
    <property type="molecule type" value="Genomic_DNA"/>
</dbReference>
<dbReference type="Proteomes" id="UP000000724">
    <property type="component" value="Contig Pc00c13"/>
</dbReference>
<sequence length="145" mass="16772">MDVPNGQSVIEFDKLTQCVGKHIQMKQCCQFITCEPANRNPLMPRWHVPALTIEWIGVWPRMSARERDWRSNSWRLWSDGRFAIAVVDHVGFVHTEFPPGHSPAEDRWVDGLLLTCIACRHVAPRVIPFAVRAGERSSQREVRRM</sequence>
<proteinExistence type="predicted"/>
<gene>
    <name evidence="1" type="ORF">Pc13g11440</name>
    <name evidence="1" type="ORF">PCH_Pc13g11440</name>
</gene>
<name>B6H4U7_PENRW</name>
<dbReference type="VEuPathDB" id="FungiDB:PCH_Pc13g11440"/>
<protein>
    <submittedName>
        <fullName evidence="1">Uncharacterized protein</fullName>
    </submittedName>
</protein>
<evidence type="ECO:0000313" key="1">
    <source>
        <dbReference type="EMBL" id="CAP92213.1"/>
    </source>
</evidence>
<dbReference type="HOGENOM" id="CLU_1787452_0_0_1"/>